<feature type="compositionally biased region" description="Low complexity" evidence="4">
    <location>
        <begin position="176"/>
        <end position="190"/>
    </location>
</feature>
<evidence type="ECO:0000256" key="4">
    <source>
        <dbReference type="SAM" id="MobiDB-lite"/>
    </source>
</evidence>
<evidence type="ECO:0000313" key="7">
    <source>
        <dbReference type="Proteomes" id="UP000440578"/>
    </source>
</evidence>
<dbReference type="InterPro" id="IPR056237">
    <property type="entry name" value="ANKLE2_3rd"/>
</dbReference>
<accession>A0A6A4WFQ3</accession>
<dbReference type="PANTHER" id="PTHR12349">
    <property type="entry name" value="ANKYRIN REPEAT AND LEM DOMAIN-CONTAINING PROTEIN 2"/>
    <property type="match status" value="1"/>
</dbReference>
<evidence type="ECO:0000256" key="3">
    <source>
        <dbReference type="SAM" id="Coils"/>
    </source>
</evidence>
<protein>
    <submittedName>
        <fullName evidence="6">Ankyrin repeat and LEM domain-containing protein 2</fullName>
    </submittedName>
</protein>
<dbReference type="EMBL" id="VIIS01000808">
    <property type="protein sequence ID" value="KAF0304833.1"/>
    <property type="molecule type" value="Genomic_DNA"/>
</dbReference>
<dbReference type="OrthoDB" id="7446186at2759"/>
<keyword evidence="3" id="KW-0175">Coiled coil</keyword>
<feature type="compositionally biased region" description="Pro residues" evidence="4">
    <location>
        <begin position="302"/>
        <end position="313"/>
    </location>
</feature>
<reference evidence="6 7" key="1">
    <citation type="submission" date="2019-07" db="EMBL/GenBank/DDBJ databases">
        <title>Draft genome assembly of a fouling barnacle, Amphibalanus amphitrite (Darwin, 1854): The first reference genome for Thecostraca.</title>
        <authorList>
            <person name="Kim W."/>
        </authorList>
    </citation>
    <scope>NUCLEOTIDE SEQUENCE [LARGE SCALE GENOMIC DNA]</scope>
    <source>
        <strain evidence="6">SNU_AA5</strain>
        <tissue evidence="6">Soma without cirri and trophi</tissue>
    </source>
</reference>
<proteinExistence type="predicted"/>
<feature type="compositionally biased region" description="Low complexity" evidence="4">
    <location>
        <begin position="314"/>
        <end position="336"/>
    </location>
</feature>
<dbReference type="Pfam" id="PF24567">
    <property type="entry name" value="ANKLE2_3rd"/>
    <property type="match status" value="1"/>
</dbReference>
<gene>
    <name evidence="6" type="primary">ANKLE2</name>
    <name evidence="6" type="ORF">FJT64_023443</name>
</gene>
<feature type="region of interest" description="Disordered" evidence="4">
    <location>
        <begin position="172"/>
        <end position="194"/>
    </location>
</feature>
<feature type="compositionally biased region" description="Polar residues" evidence="4">
    <location>
        <begin position="55"/>
        <end position="76"/>
    </location>
</feature>
<keyword evidence="7" id="KW-1185">Reference proteome</keyword>
<organism evidence="6 7">
    <name type="scientific">Amphibalanus amphitrite</name>
    <name type="common">Striped barnacle</name>
    <name type="synonym">Balanus amphitrite</name>
    <dbReference type="NCBI Taxonomy" id="1232801"/>
    <lineage>
        <taxon>Eukaryota</taxon>
        <taxon>Metazoa</taxon>
        <taxon>Ecdysozoa</taxon>
        <taxon>Arthropoda</taxon>
        <taxon>Crustacea</taxon>
        <taxon>Multicrustacea</taxon>
        <taxon>Cirripedia</taxon>
        <taxon>Thoracica</taxon>
        <taxon>Thoracicalcarea</taxon>
        <taxon>Balanomorpha</taxon>
        <taxon>Balanoidea</taxon>
        <taxon>Balanidae</taxon>
        <taxon>Amphibalaninae</taxon>
        <taxon>Amphibalanus</taxon>
    </lineage>
</organism>
<keyword evidence="1" id="KW-0040">ANK repeat</keyword>
<feature type="region of interest" description="Disordered" evidence="4">
    <location>
        <begin position="473"/>
        <end position="516"/>
    </location>
</feature>
<evidence type="ECO:0000256" key="2">
    <source>
        <dbReference type="ARBA" id="ARBA00023306"/>
    </source>
</evidence>
<keyword evidence="2" id="KW-0131">Cell cycle</keyword>
<evidence type="ECO:0000313" key="6">
    <source>
        <dbReference type="EMBL" id="KAF0304833.1"/>
    </source>
</evidence>
<feature type="domain" description="ANKLE2 third alpha/beta" evidence="5">
    <location>
        <begin position="171"/>
        <end position="254"/>
    </location>
</feature>
<evidence type="ECO:0000259" key="5">
    <source>
        <dbReference type="Pfam" id="PF24567"/>
    </source>
</evidence>
<dbReference type="AlphaFoldDB" id="A0A6A4WFQ3"/>
<name>A0A6A4WFQ3_AMPAM</name>
<evidence type="ECO:0000256" key="1">
    <source>
        <dbReference type="ARBA" id="ARBA00023043"/>
    </source>
</evidence>
<comment type="caution">
    <text evidence="6">The sequence shown here is derived from an EMBL/GenBank/DDBJ whole genome shotgun (WGS) entry which is preliminary data.</text>
</comment>
<feature type="compositionally biased region" description="Basic and acidic residues" evidence="4">
    <location>
        <begin position="376"/>
        <end position="393"/>
    </location>
</feature>
<dbReference type="Proteomes" id="UP000440578">
    <property type="component" value="Unassembled WGS sequence"/>
</dbReference>
<feature type="region of interest" description="Disordered" evidence="4">
    <location>
        <begin position="296"/>
        <end position="336"/>
    </location>
</feature>
<feature type="region of interest" description="Disordered" evidence="4">
    <location>
        <begin position="46"/>
        <end position="77"/>
    </location>
</feature>
<dbReference type="PANTHER" id="PTHR12349:SF4">
    <property type="entry name" value="ANKYRIN REPEAT AND LEM DOMAIN-CONTAINING PROTEIN 2"/>
    <property type="match status" value="1"/>
</dbReference>
<feature type="coiled-coil region" evidence="3">
    <location>
        <begin position="108"/>
        <end position="142"/>
    </location>
</feature>
<feature type="compositionally biased region" description="Polar residues" evidence="4">
    <location>
        <begin position="405"/>
        <end position="416"/>
    </location>
</feature>
<sequence length="516" mass="57210">MFHDRWEVACQQYSGPDKDGLRRQMGFLLQEPFYVQVLAEADGSGAPVLAPPCSPQQQRQRGNSAPGTPGTPQSPLLSIPLDEYVHQLVRDELQSIVSTLQSGTEPLENRLESRMEALERRMEELTGRLDGQQTQLDEVVTQLNSRKSQQDETTVTVNDHTERLSDIVINMEKHSPAPSGSPLGSPLRPRAWAGPMPRPVADEFHRRWRSPLSVSPLKSRNSARTDDVRLTDAGKGWERVGRELASEMSVEWREFWPFLGRHLDLSSEEGLQALEEHLHKQICKLMDTTANLEEVARRLSPSTPPPRPAPRSPLGPKTPLSSRSSPLSSRSTPLSPVSALCRDLHELRLEDRTVEEEAEQVAPPISPTVAPRRGRLRELLRGRSSEPLPRELDSDSEAEEEFYTPPSSAESGSPATPGQAPEVFIHGRQPSTADLDALRALETTKVDPVRFPGVCNWRSQVLARSRTQGFRFATPRRPTCRPPAVPEGDGASPLARPAASRLPLQPRPSAGINGHR</sequence>
<feature type="region of interest" description="Disordered" evidence="4">
    <location>
        <begin position="352"/>
        <end position="423"/>
    </location>
</feature>